<dbReference type="GO" id="GO:0008972">
    <property type="term" value="F:phosphomethylpyrimidine kinase activity"/>
    <property type="evidence" value="ECO:0007669"/>
    <property type="project" value="TreeGrafter"/>
</dbReference>
<evidence type="ECO:0000256" key="11">
    <source>
        <dbReference type="HAMAP-Rule" id="MF_00228"/>
    </source>
</evidence>
<dbReference type="PANTHER" id="PTHR20858">
    <property type="entry name" value="PHOSPHOMETHYLPYRIMIDINE KINASE"/>
    <property type="match status" value="1"/>
</dbReference>
<evidence type="ECO:0000256" key="3">
    <source>
        <dbReference type="ARBA" id="ARBA00004868"/>
    </source>
</evidence>
<keyword evidence="6 11" id="KW-0547">Nucleotide-binding</keyword>
<keyword evidence="4 11" id="KW-0808">Transferase</keyword>
<keyword evidence="7 11" id="KW-0418">Kinase</keyword>
<dbReference type="SUPFAM" id="SSF53613">
    <property type="entry name" value="Ribokinase-like"/>
    <property type="match status" value="1"/>
</dbReference>
<name>A0A917ITQ5_9MICC</name>
<dbReference type="HAMAP" id="MF_00228">
    <property type="entry name" value="Thz_kinase"/>
    <property type="match status" value="1"/>
</dbReference>
<keyword evidence="9 11" id="KW-0460">Magnesium</keyword>
<dbReference type="GO" id="GO:0005524">
    <property type="term" value="F:ATP binding"/>
    <property type="evidence" value="ECO:0007669"/>
    <property type="project" value="UniProtKB-UniRule"/>
</dbReference>
<sequence length="269" mass="27750">MDMTLSLSTQVIEPWHNLQENTPLVQCITNTVVQSFTANILLAAGASPAMVDIPGESADFARVASGLLINLGTINVSHQLSIPEAAHAAFEAGTPWVLDPVAIGALKTRTRIAHELLQYRPTAIRGNASEIIALAGGEGGRGTDATASVEAAAESATQLAREYGSVVAVSGPVDLITDGETSIECANGHEILTRVTGAGCSLGACVAAYLSTHENPLIATAAAHATFEVAAEKAQAKSQGPGTFAVNLLDELSLLTADSLQESVKISQR</sequence>
<evidence type="ECO:0000256" key="2">
    <source>
        <dbReference type="ARBA" id="ARBA00001946"/>
    </source>
</evidence>
<dbReference type="NCBIfam" id="TIGR00694">
    <property type="entry name" value="thiM"/>
    <property type="match status" value="1"/>
</dbReference>
<dbReference type="GO" id="GO:0000287">
    <property type="term" value="F:magnesium ion binding"/>
    <property type="evidence" value="ECO:0007669"/>
    <property type="project" value="UniProtKB-UniRule"/>
</dbReference>
<evidence type="ECO:0000256" key="4">
    <source>
        <dbReference type="ARBA" id="ARBA00022679"/>
    </source>
</evidence>
<dbReference type="PANTHER" id="PTHR20858:SF17">
    <property type="entry name" value="HYDROXYMETHYLPYRIMIDINE_PHOSPHOMETHYLPYRIMIDINE KINASE THI20-RELATED"/>
    <property type="match status" value="1"/>
</dbReference>
<dbReference type="Pfam" id="PF02110">
    <property type="entry name" value="HK"/>
    <property type="match status" value="1"/>
</dbReference>
<evidence type="ECO:0000256" key="8">
    <source>
        <dbReference type="ARBA" id="ARBA00022840"/>
    </source>
</evidence>
<evidence type="ECO:0000256" key="6">
    <source>
        <dbReference type="ARBA" id="ARBA00022741"/>
    </source>
</evidence>
<comment type="catalytic activity">
    <reaction evidence="1 11">
        <text>5-(2-hydroxyethyl)-4-methylthiazole + ATP = 4-methyl-5-(2-phosphooxyethyl)-thiazole + ADP + H(+)</text>
        <dbReference type="Rhea" id="RHEA:24212"/>
        <dbReference type="ChEBI" id="CHEBI:15378"/>
        <dbReference type="ChEBI" id="CHEBI:17957"/>
        <dbReference type="ChEBI" id="CHEBI:30616"/>
        <dbReference type="ChEBI" id="CHEBI:58296"/>
        <dbReference type="ChEBI" id="CHEBI:456216"/>
        <dbReference type="EC" id="2.7.1.50"/>
    </reaction>
</comment>
<evidence type="ECO:0000313" key="12">
    <source>
        <dbReference type="EMBL" id="GGH62534.1"/>
    </source>
</evidence>
<keyword evidence="13" id="KW-1185">Reference proteome</keyword>
<comment type="function">
    <text evidence="11">Catalyzes the phosphorylation of the hydroxyl group of 4-methyl-5-beta-hydroxyethylthiazole (THZ).</text>
</comment>
<dbReference type="EC" id="2.7.1.50" evidence="11"/>
<comment type="cofactor">
    <cofactor evidence="2 11">
        <name>Mg(2+)</name>
        <dbReference type="ChEBI" id="CHEBI:18420"/>
    </cofactor>
</comment>
<feature type="binding site" evidence="11">
    <location>
        <position position="125"/>
    </location>
    <ligand>
        <name>ATP</name>
        <dbReference type="ChEBI" id="CHEBI:30616"/>
    </ligand>
</feature>
<feature type="binding site" evidence="11">
    <location>
        <position position="50"/>
    </location>
    <ligand>
        <name>substrate</name>
    </ligand>
</feature>
<dbReference type="Gene3D" id="3.40.1190.20">
    <property type="match status" value="1"/>
</dbReference>
<evidence type="ECO:0000256" key="7">
    <source>
        <dbReference type="ARBA" id="ARBA00022777"/>
    </source>
</evidence>
<dbReference type="NCBIfam" id="NF006830">
    <property type="entry name" value="PRK09355.1"/>
    <property type="match status" value="1"/>
</dbReference>
<feature type="binding site" evidence="11">
    <location>
        <position position="170"/>
    </location>
    <ligand>
        <name>ATP</name>
        <dbReference type="ChEBI" id="CHEBI:30616"/>
    </ligand>
</feature>
<organism evidence="12 13">
    <name type="scientific">Rothia aerolata</name>
    <dbReference type="NCBI Taxonomy" id="1812262"/>
    <lineage>
        <taxon>Bacteria</taxon>
        <taxon>Bacillati</taxon>
        <taxon>Actinomycetota</taxon>
        <taxon>Actinomycetes</taxon>
        <taxon>Micrococcales</taxon>
        <taxon>Micrococcaceae</taxon>
        <taxon>Rothia</taxon>
    </lineage>
</organism>
<dbReference type="GO" id="GO:0009228">
    <property type="term" value="P:thiamine biosynthetic process"/>
    <property type="evidence" value="ECO:0007669"/>
    <property type="project" value="UniProtKB-KW"/>
</dbReference>
<proteinExistence type="inferred from homology"/>
<dbReference type="CDD" id="cd01170">
    <property type="entry name" value="THZ_kinase"/>
    <property type="match status" value="1"/>
</dbReference>
<dbReference type="GO" id="GO:0005829">
    <property type="term" value="C:cytosol"/>
    <property type="evidence" value="ECO:0007669"/>
    <property type="project" value="TreeGrafter"/>
</dbReference>
<evidence type="ECO:0000313" key="13">
    <source>
        <dbReference type="Proteomes" id="UP000600171"/>
    </source>
</evidence>
<evidence type="ECO:0000256" key="5">
    <source>
        <dbReference type="ARBA" id="ARBA00022723"/>
    </source>
</evidence>
<dbReference type="GO" id="GO:0004417">
    <property type="term" value="F:hydroxyethylthiazole kinase activity"/>
    <property type="evidence" value="ECO:0007669"/>
    <property type="project" value="UniProtKB-UniRule"/>
</dbReference>
<reference evidence="12 13" key="1">
    <citation type="journal article" date="2014" name="Int. J. Syst. Evol. Microbiol.">
        <title>Complete genome sequence of Corynebacterium casei LMG S-19264T (=DSM 44701T), isolated from a smear-ripened cheese.</title>
        <authorList>
            <consortium name="US DOE Joint Genome Institute (JGI-PGF)"/>
            <person name="Walter F."/>
            <person name="Albersmeier A."/>
            <person name="Kalinowski J."/>
            <person name="Ruckert C."/>
        </authorList>
    </citation>
    <scope>NUCLEOTIDE SEQUENCE [LARGE SCALE GENOMIC DNA]</scope>
    <source>
        <strain evidence="12 13">CCM 8669</strain>
    </source>
</reference>
<dbReference type="GO" id="GO:0009229">
    <property type="term" value="P:thiamine diphosphate biosynthetic process"/>
    <property type="evidence" value="ECO:0007669"/>
    <property type="project" value="UniProtKB-UniRule"/>
</dbReference>
<keyword evidence="10 11" id="KW-0784">Thiamine biosynthesis</keyword>
<dbReference type="GO" id="GO:0008902">
    <property type="term" value="F:hydroxymethylpyrimidine kinase activity"/>
    <property type="evidence" value="ECO:0007669"/>
    <property type="project" value="TreeGrafter"/>
</dbReference>
<dbReference type="PIRSF" id="PIRSF000513">
    <property type="entry name" value="Thz_kinase"/>
    <property type="match status" value="1"/>
</dbReference>
<dbReference type="InterPro" id="IPR029056">
    <property type="entry name" value="Ribokinase-like"/>
</dbReference>
<feature type="binding site" evidence="11">
    <location>
        <position position="197"/>
    </location>
    <ligand>
        <name>substrate</name>
    </ligand>
</feature>
<dbReference type="PRINTS" id="PR01099">
    <property type="entry name" value="HYETHTZKNASE"/>
</dbReference>
<comment type="similarity">
    <text evidence="11">Belongs to the Thz kinase family.</text>
</comment>
<dbReference type="InterPro" id="IPR000417">
    <property type="entry name" value="Hyethyz_kinase"/>
</dbReference>
<keyword evidence="8 11" id="KW-0067">ATP-binding</keyword>
<protein>
    <recommendedName>
        <fullName evidence="11">Hydroxyethylthiazole kinase</fullName>
        <ecNumber evidence="11">2.7.1.50</ecNumber>
    </recommendedName>
    <alternativeName>
        <fullName evidence="11">4-methyl-5-beta-hydroxyethylthiazole kinase</fullName>
        <shortName evidence="11">TH kinase</shortName>
        <shortName evidence="11">Thz kinase</shortName>
    </alternativeName>
</protein>
<comment type="pathway">
    <text evidence="3 11">Cofactor biosynthesis; thiamine diphosphate biosynthesis; 4-methyl-5-(2-phosphoethyl)-thiazole from 5-(2-hydroxyethyl)-4-methylthiazole: step 1/1.</text>
</comment>
<gene>
    <name evidence="11 12" type="primary">thiM</name>
    <name evidence="12" type="ORF">GCM10007359_12850</name>
</gene>
<accession>A0A917ITQ5</accession>
<comment type="caution">
    <text evidence="12">The sequence shown here is derived from an EMBL/GenBank/DDBJ whole genome shotgun (WGS) entry which is preliminary data.</text>
</comment>
<dbReference type="AlphaFoldDB" id="A0A917ITQ5"/>
<evidence type="ECO:0000256" key="10">
    <source>
        <dbReference type="ARBA" id="ARBA00022977"/>
    </source>
</evidence>
<evidence type="ECO:0000256" key="1">
    <source>
        <dbReference type="ARBA" id="ARBA00001771"/>
    </source>
</evidence>
<dbReference type="Proteomes" id="UP000600171">
    <property type="component" value="Unassembled WGS sequence"/>
</dbReference>
<dbReference type="EMBL" id="BMDC01000002">
    <property type="protein sequence ID" value="GGH62534.1"/>
    <property type="molecule type" value="Genomic_DNA"/>
</dbReference>
<evidence type="ECO:0000256" key="9">
    <source>
        <dbReference type="ARBA" id="ARBA00022842"/>
    </source>
</evidence>
<keyword evidence="5 11" id="KW-0479">Metal-binding</keyword>